<keyword evidence="3" id="KW-1003">Cell membrane</keyword>
<dbReference type="InterPro" id="IPR049177">
    <property type="entry name" value="MgtC_SapB_SrpB_YhiD_N"/>
</dbReference>
<proteinExistence type="inferred from homology"/>
<evidence type="ECO:0000256" key="6">
    <source>
        <dbReference type="ARBA" id="ARBA00023136"/>
    </source>
</evidence>
<accession>A0ABW5PR03</accession>
<dbReference type="InterPro" id="IPR003416">
    <property type="entry name" value="MgtC/SapB/SrpB/YhiD_fam"/>
</dbReference>
<keyword evidence="6 7" id="KW-0472">Membrane</keyword>
<dbReference type="Pfam" id="PF02308">
    <property type="entry name" value="MgtC"/>
    <property type="match status" value="1"/>
</dbReference>
<feature type="transmembrane region" description="Helical" evidence="7">
    <location>
        <begin position="41"/>
        <end position="61"/>
    </location>
</feature>
<dbReference type="Proteomes" id="UP001597458">
    <property type="component" value="Unassembled WGS sequence"/>
</dbReference>
<evidence type="ECO:0000256" key="1">
    <source>
        <dbReference type="ARBA" id="ARBA00004651"/>
    </source>
</evidence>
<evidence type="ECO:0000259" key="8">
    <source>
        <dbReference type="Pfam" id="PF02308"/>
    </source>
</evidence>
<name>A0ABW5PR03_9BACI</name>
<dbReference type="PRINTS" id="PR01837">
    <property type="entry name" value="MGTCSAPBPROT"/>
</dbReference>
<dbReference type="PANTHER" id="PTHR33778:SF4">
    <property type="entry name" value="PROTEIN SAPB"/>
    <property type="match status" value="1"/>
</dbReference>
<feature type="transmembrane region" description="Helical" evidence="7">
    <location>
        <begin position="15"/>
        <end position="32"/>
    </location>
</feature>
<evidence type="ECO:0000256" key="4">
    <source>
        <dbReference type="ARBA" id="ARBA00022692"/>
    </source>
</evidence>
<comment type="caution">
    <text evidence="9">The sequence shown here is derived from an EMBL/GenBank/DDBJ whole genome shotgun (WGS) entry which is preliminary data.</text>
</comment>
<evidence type="ECO:0000256" key="7">
    <source>
        <dbReference type="SAM" id="Phobius"/>
    </source>
</evidence>
<feature type="domain" description="MgtC/SapB/SrpB/YhiD N-terminal" evidence="8">
    <location>
        <begin position="20"/>
        <end position="149"/>
    </location>
</feature>
<keyword evidence="5 7" id="KW-1133">Transmembrane helix</keyword>
<dbReference type="PANTHER" id="PTHR33778">
    <property type="entry name" value="PROTEIN MGTC"/>
    <property type="match status" value="1"/>
</dbReference>
<comment type="similarity">
    <text evidence="2">Belongs to the MgtC/SapB family.</text>
</comment>
<evidence type="ECO:0000256" key="2">
    <source>
        <dbReference type="ARBA" id="ARBA00009298"/>
    </source>
</evidence>
<keyword evidence="10" id="KW-1185">Reference proteome</keyword>
<evidence type="ECO:0000256" key="5">
    <source>
        <dbReference type="ARBA" id="ARBA00022989"/>
    </source>
</evidence>
<evidence type="ECO:0000313" key="9">
    <source>
        <dbReference type="EMBL" id="MFD2617310.1"/>
    </source>
</evidence>
<keyword evidence="4 7" id="KW-0812">Transmembrane</keyword>
<feature type="transmembrane region" description="Helical" evidence="7">
    <location>
        <begin position="105"/>
        <end position="122"/>
    </location>
</feature>
<protein>
    <submittedName>
        <fullName evidence="9">MgtC/SapB family protein</fullName>
    </submittedName>
</protein>
<dbReference type="EMBL" id="JBHUMR010000009">
    <property type="protein sequence ID" value="MFD2617310.1"/>
    <property type="molecule type" value="Genomic_DNA"/>
</dbReference>
<gene>
    <name evidence="9" type="ORF">ACFSTF_08285</name>
</gene>
<evidence type="ECO:0000256" key="3">
    <source>
        <dbReference type="ARBA" id="ARBA00022475"/>
    </source>
</evidence>
<comment type="subcellular location">
    <subcellularLocation>
        <location evidence="1">Cell membrane</location>
        <topology evidence="1">Multi-pass membrane protein</topology>
    </subcellularLocation>
</comment>
<reference evidence="10" key="1">
    <citation type="journal article" date="2019" name="Int. J. Syst. Evol. Microbiol.">
        <title>The Global Catalogue of Microorganisms (GCM) 10K type strain sequencing project: providing services to taxonomists for standard genome sequencing and annotation.</title>
        <authorList>
            <consortium name="The Broad Institute Genomics Platform"/>
            <consortium name="The Broad Institute Genome Sequencing Center for Infectious Disease"/>
            <person name="Wu L."/>
            <person name="Ma J."/>
        </authorList>
    </citation>
    <scope>NUCLEOTIDE SEQUENCE [LARGE SCALE GENOMIC DNA]</scope>
    <source>
        <strain evidence="10">TISTR 2241</strain>
    </source>
</reference>
<organism evidence="9 10">
    <name type="scientific">Terrilactibacillus laevilacticus</name>
    <dbReference type="NCBI Taxonomy" id="1380157"/>
    <lineage>
        <taxon>Bacteria</taxon>
        <taxon>Bacillati</taxon>
        <taxon>Bacillota</taxon>
        <taxon>Bacilli</taxon>
        <taxon>Bacillales</taxon>
        <taxon>Bacillaceae</taxon>
        <taxon>Terrilactibacillus</taxon>
    </lineage>
</organism>
<sequence length="234" mass="25348">MINILEKEGLTLETVVLFKLCCSAIVGIILGFEREMKQKPLGIKTCLVISITSCLLTIVSIEAAIQTNKGTLRPFADPMRLPAQIVSGIGFLGAGVILRRGNEIVSGLTTASIVWAAAGLGLCIGAGYYIPSLFGIVLIIMSIDIIPYVRKKFGIKRKRLKSLTITTTVLGVSDIGKIIDNISKQDIDISNIGIKQVSEGHEVKMLCKAHQGIEIESIYAEIQSDNHVEKVKIE</sequence>
<feature type="transmembrane region" description="Helical" evidence="7">
    <location>
        <begin position="81"/>
        <end position="98"/>
    </location>
</feature>
<dbReference type="RefSeq" id="WP_141190820.1">
    <property type="nucleotide sequence ID" value="NZ_JBHUMR010000009.1"/>
</dbReference>
<evidence type="ECO:0000313" key="10">
    <source>
        <dbReference type="Proteomes" id="UP001597458"/>
    </source>
</evidence>
<feature type="transmembrane region" description="Helical" evidence="7">
    <location>
        <begin position="128"/>
        <end position="149"/>
    </location>
</feature>